<dbReference type="FunFam" id="3.40.30.10:FF:000027">
    <property type="entry name" value="protein disulfide-isomerase A2"/>
    <property type="match status" value="1"/>
</dbReference>
<dbReference type="GO" id="GO:0005788">
    <property type="term" value="C:endoplasmic reticulum lumen"/>
    <property type="evidence" value="ECO:0007669"/>
    <property type="project" value="UniProtKB-SubCell"/>
</dbReference>
<dbReference type="GO" id="GO:0034976">
    <property type="term" value="P:response to endoplasmic reticulum stress"/>
    <property type="evidence" value="ECO:0007669"/>
    <property type="project" value="TreeGrafter"/>
</dbReference>
<comment type="caution">
    <text evidence="16">The sequence shown here is derived from an EMBL/GenBank/DDBJ whole genome shotgun (WGS) entry which is preliminary data.</text>
</comment>
<dbReference type="FunFam" id="3.40.30.10:FF:000030">
    <property type="entry name" value="Protein disulfide-isomerase"/>
    <property type="match status" value="1"/>
</dbReference>
<keyword evidence="5 13" id="KW-0732">Signal</keyword>
<evidence type="ECO:0000256" key="14">
    <source>
        <dbReference type="SAM" id="MobiDB-lite"/>
    </source>
</evidence>
<proteinExistence type="inferred from homology"/>
<dbReference type="InterPro" id="IPR017937">
    <property type="entry name" value="Thioredoxin_CS"/>
</dbReference>
<feature type="region of interest" description="Disordered" evidence="14">
    <location>
        <begin position="459"/>
        <end position="498"/>
    </location>
</feature>
<gene>
    <name evidence="16" type="ORF">SNE40_018594</name>
</gene>
<name>A0AAN8J5Q9_PATCE</name>
<dbReference type="FunFam" id="3.40.30.10:FF:000042">
    <property type="entry name" value="protein disulfide-isomerase A2"/>
    <property type="match status" value="1"/>
</dbReference>
<dbReference type="Proteomes" id="UP001347796">
    <property type="component" value="Unassembled WGS sequence"/>
</dbReference>
<feature type="chain" id="PRO_5042672624" description="Protein disulfide-isomerase" evidence="13">
    <location>
        <begin position="18"/>
        <end position="498"/>
    </location>
</feature>
<feature type="domain" description="Thioredoxin" evidence="15">
    <location>
        <begin position="325"/>
        <end position="466"/>
    </location>
</feature>
<keyword evidence="8 11" id="KW-1015">Disulfide bond</keyword>
<dbReference type="EC" id="5.3.4.1" evidence="4 13"/>
<accession>A0AAN8J5Q9</accession>
<organism evidence="16 17">
    <name type="scientific">Patella caerulea</name>
    <name type="common">Rayed Mediterranean limpet</name>
    <dbReference type="NCBI Taxonomy" id="87958"/>
    <lineage>
        <taxon>Eukaryota</taxon>
        <taxon>Metazoa</taxon>
        <taxon>Spiralia</taxon>
        <taxon>Lophotrochozoa</taxon>
        <taxon>Mollusca</taxon>
        <taxon>Gastropoda</taxon>
        <taxon>Patellogastropoda</taxon>
        <taxon>Patelloidea</taxon>
        <taxon>Patellidae</taxon>
        <taxon>Patella</taxon>
    </lineage>
</organism>
<evidence type="ECO:0000313" key="17">
    <source>
        <dbReference type="Proteomes" id="UP001347796"/>
    </source>
</evidence>
<evidence type="ECO:0000256" key="5">
    <source>
        <dbReference type="ARBA" id="ARBA00022729"/>
    </source>
</evidence>
<evidence type="ECO:0000256" key="2">
    <source>
        <dbReference type="ARBA" id="ARBA00004319"/>
    </source>
</evidence>
<keyword evidence="6" id="KW-0677">Repeat</keyword>
<keyword evidence="9 13" id="KW-0413">Isomerase</keyword>
<dbReference type="InterPro" id="IPR005792">
    <property type="entry name" value="Prot_disulphide_isomerase"/>
</dbReference>
<dbReference type="GO" id="GO:0006457">
    <property type="term" value="P:protein folding"/>
    <property type="evidence" value="ECO:0007669"/>
    <property type="project" value="TreeGrafter"/>
</dbReference>
<evidence type="ECO:0000256" key="4">
    <source>
        <dbReference type="ARBA" id="ARBA00012723"/>
    </source>
</evidence>
<feature type="domain" description="Thioredoxin" evidence="15">
    <location>
        <begin position="4"/>
        <end position="127"/>
    </location>
</feature>
<dbReference type="Pfam" id="PF00085">
    <property type="entry name" value="Thioredoxin"/>
    <property type="match status" value="2"/>
</dbReference>
<dbReference type="SUPFAM" id="SSF52833">
    <property type="entry name" value="Thioredoxin-like"/>
    <property type="match status" value="4"/>
</dbReference>
<feature type="disulfide bond" description="Redox-active" evidence="11">
    <location>
        <begin position="49"/>
        <end position="52"/>
    </location>
</feature>
<dbReference type="PROSITE" id="PS00194">
    <property type="entry name" value="THIOREDOXIN_1"/>
    <property type="match status" value="2"/>
</dbReference>
<sequence>MKCLFLILGFLACSVLADEDKVLVMTKDNFESTITDNKFVLVEFYAPWCGHCKALEPEYKKAAAQLAEENTGIILGKVDATQESELAEKYEVRGYPTIKLFKDGKPTDYSAGRQAADIVNFLKKKTGPPATELSAVADASKLIEGNDVVVIGFFKDQESDAAKAFKEAASNIDDIPFGITSDDAVFKEYEVDRDAIVLFKKFDEGKNVFDGDYTAEKIEEFIGENQLPLVVEFTQDSAQKIFGGKVKNHILLFVNKDETFDDYLTKFKAAAPDFKGKVLFIYINTKDEDNARILEFFGLKTKDVPALRLITLTEDMTKYVPESSEITTDVVRSFVQSFIDGKLKPHLMSEEVPEDWDKAPVKVLVGKNFNEVAKDKSKAVLVEFYAPWCGHCKQLIPVWDELGEKYKDNKDIVIAKMDATANELADVKVQSFPTIKYFPAGSDEPVDYNGARTLEGFSKFLDSGGKEGAGAAEEELEEEGEEEEEEEEEDDEQQRDEL</sequence>
<dbReference type="InterPro" id="IPR005788">
    <property type="entry name" value="PDI_thioredoxin-like_dom"/>
</dbReference>
<keyword evidence="17" id="KW-1185">Reference proteome</keyword>
<dbReference type="CDD" id="cd02961">
    <property type="entry name" value="PDI_a_family"/>
    <property type="match status" value="1"/>
</dbReference>
<dbReference type="PANTHER" id="PTHR18929">
    <property type="entry name" value="PROTEIN DISULFIDE ISOMERASE"/>
    <property type="match status" value="1"/>
</dbReference>
<feature type="compositionally biased region" description="Acidic residues" evidence="14">
    <location>
        <begin position="472"/>
        <end position="498"/>
    </location>
</feature>
<evidence type="ECO:0000256" key="12">
    <source>
        <dbReference type="RuleBase" id="RU004208"/>
    </source>
</evidence>
<dbReference type="GO" id="GO:0003756">
    <property type="term" value="F:protein disulfide isomerase activity"/>
    <property type="evidence" value="ECO:0007669"/>
    <property type="project" value="UniProtKB-EC"/>
</dbReference>
<comment type="catalytic activity">
    <reaction evidence="1 13">
        <text>Catalyzes the rearrangement of -S-S- bonds in proteins.</text>
        <dbReference type="EC" id="5.3.4.1"/>
    </reaction>
</comment>
<dbReference type="PROSITE" id="PS51352">
    <property type="entry name" value="THIOREDOXIN_2"/>
    <property type="match status" value="2"/>
</dbReference>
<feature type="disulfide bond" description="Redox-active" evidence="11">
    <location>
        <begin position="389"/>
        <end position="392"/>
    </location>
</feature>
<feature type="signal peptide" evidence="13">
    <location>
        <begin position="1"/>
        <end position="17"/>
    </location>
</feature>
<evidence type="ECO:0000256" key="8">
    <source>
        <dbReference type="ARBA" id="ARBA00023157"/>
    </source>
</evidence>
<evidence type="ECO:0000256" key="11">
    <source>
        <dbReference type="PIRSR" id="PIRSR605792-51"/>
    </source>
</evidence>
<dbReference type="InterPro" id="IPR036249">
    <property type="entry name" value="Thioredoxin-like_sf"/>
</dbReference>
<dbReference type="PANTHER" id="PTHR18929:SF240">
    <property type="entry name" value="PROTEIN DISULFIDE-ISOMERASE"/>
    <property type="match status" value="1"/>
</dbReference>
<evidence type="ECO:0000256" key="3">
    <source>
        <dbReference type="ARBA" id="ARBA00006347"/>
    </source>
</evidence>
<evidence type="ECO:0000256" key="1">
    <source>
        <dbReference type="ARBA" id="ARBA00001182"/>
    </source>
</evidence>
<dbReference type="CDD" id="cd02982">
    <property type="entry name" value="PDI_b'_family"/>
    <property type="match status" value="1"/>
</dbReference>
<dbReference type="NCBIfam" id="TIGR01126">
    <property type="entry name" value="pdi_dom"/>
    <property type="match status" value="2"/>
</dbReference>
<evidence type="ECO:0000256" key="6">
    <source>
        <dbReference type="ARBA" id="ARBA00022737"/>
    </source>
</evidence>
<keyword evidence="10 11" id="KW-0676">Redox-active center</keyword>
<evidence type="ECO:0000256" key="13">
    <source>
        <dbReference type="RuleBase" id="RU361130"/>
    </source>
</evidence>
<protein>
    <recommendedName>
        <fullName evidence="4 13">Protein disulfide-isomerase</fullName>
        <ecNumber evidence="4 13">5.3.4.1</ecNumber>
    </recommendedName>
</protein>
<dbReference type="CDD" id="cd02995">
    <property type="entry name" value="PDI_a_PDI_a'_C"/>
    <property type="match status" value="1"/>
</dbReference>
<evidence type="ECO:0000256" key="7">
    <source>
        <dbReference type="ARBA" id="ARBA00022824"/>
    </source>
</evidence>
<dbReference type="PRINTS" id="PR00421">
    <property type="entry name" value="THIOREDOXIN"/>
</dbReference>
<dbReference type="FunFam" id="3.40.30.10:FF:000023">
    <property type="entry name" value="Protein disulfide-isomerase"/>
    <property type="match status" value="1"/>
</dbReference>
<dbReference type="EMBL" id="JAZGQO010000014">
    <property type="protein sequence ID" value="KAK6170122.1"/>
    <property type="molecule type" value="Genomic_DNA"/>
</dbReference>
<comment type="subcellular location">
    <subcellularLocation>
        <location evidence="2">Endoplasmic reticulum lumen</location>
    </subcellularLocation>
</comment>
<dbReference type="AlphaFoldDB" id="A0AAN8J5Q9"/>
<dbReference type="Gene3D" id="3.40.30.10">
    <property type="entry name" value="Glutaredoxin"/>
    <property type="match status" value="4"/>
</dbReference>
<evidence type="ECO:0000313" key="16">
    <source>
        <dbReference type="EMBL" id="KAK6170122.1"/>
    </source>
</evidence>
<dbReference type="Pfam" id="PF13848">
    <property type="entry name" value="Thioredoxin_6"/>
    <property type="match status" value="1"/>
</dbReference>
<dbReference type="CDD" id="cd02981">
    <property type="entry name" value="PDI_b_family"/>
    <property type="match status" value="1"/>
</dbReference>
<dbReference type="NCBIfam" id="TIGR01130">
    <property type="entry name" value="ER_PDI_fam"/>
    <property type="match status" value="1"/>
</dbReference>
<dbReference type="InterPro" id="IPR013766">
    <property type="entry name" value="Thioredoxin_domain"/>
</dbReference>
<evidence type="ECO:0000256" key="10">
    <source>
        <dbReference type="ARBA" id="ARBA00023284"/>
    </source>
</evidence>
<keyword evidence="7" id="KW-0256">Endoplasmic reticulum</keyword>
<evidence type="ECO:0000259" key="15">
    <source>
        <dbReference type="PROSITE" id="PS51352"/>
    </source>
</evidence>
<reference evidence="16 17" key="1">
    <citation type="submission" date="2024-01" db="EMBL/GenBank/DDBJ databases">
        <title>The genome of the rayed Mediterranean limpet Patella caerulea (Linnaeus, 1758).</title>
        <authorList>
            <person name="Anh-Thu Weber A."/>
            <person name="Halstead-Nussloch G."/>
        </authorList>
    </citation>
    <scope>NUCLEOTIDE SEQUENCE [LARGE SCALE GENOMIC DNA]</scope>
    <source>
        <strain evidence="16">AATW-2023a</strain>
        <tissue evidence="16">Whole specimen</tissue>
    </source>
</reference>
<evidence type="ECO:0000256" key="9">
    <source>
        <dbReference type="ARBA" id="ARBA00023235"/>
    </source>
</evidence>
<comment type="similarity">
    <text evidence="3 12">Belongs to the protein disulfide isomerase family.</text>
</comment>